<organism evidence="1 2">
    <name type="scientific">Hyalomma asiaticum</name>
    <name type="common">Tick</name>
    <dbReference type="NCBI Taxonomy" id="266040"/>
    <lineage>
        <taxon>Eukaryota</taxon>
        <taxon>Metazoa</taxon>
        <taxon>Ecdysozoa</taxon>
        <taxon>Arthropoda</taxon>
        <taxon>Chelicerata</taxon>
        <taxon>Arachnida</taxon>
        <taxon>Acari</taxon>
        <taxon>Parasitiformes</taxon>
        <taxon>Ixodida</taxon>
        <taxon>Ixodoidea</taxon>
        <taxon>Ixodidae</taxon>
        <taxon>Hyalomminae</taxon>
        <taxon>Hyalomma</taxon>
    </lineage>
</organism>
<keyword evidence="2" id="KW-1185">Reference proteome</keyword>
<comment type="caution">
    <text evidence="1">The sequence shown here is derived from an EMBL/GenBank/DDBJ whole genome shotgun (WGS) entry which is preliminary data.</text>
</comment>
<dbReference type="EMBL" id="CM023481">
    <property type="protein sequence ID" value="KAH6945862.1"/>
    <property type="molecule type" value="Genomic_DNA"/>
</dbReference>
<sequence length="237" mass="26264">MKGTGSATSCEDFSKRYETGRHCAAAARGPLWSVWGRSSSSNFDETAKDTEEEDEEWDGCQVKDGSPLLSSHPRPSLARQGVKTVRDAEVQTLEWVPELRAELEYMLAQRKAEIAKLEEMLNSMQLSSTRETQDVRAEFFRPLKMPAPPPTFSVASEKTVRRVVNEQTLTAAGEACTEDSPLSPQASLVCGRCRSFHPKQEDKQAVVASLSPLFTGDKVPRGSLERLPMPEFPNFAV</sequence>
<name>A0ACB7TKG7_HYAAI</name>
<proteinExistence type="predicted"/>
<dbReference type="Proteomes" id="UP000821845">
    <property type="component" value="Chromosome 1"/>
</dbReference>
<evidence type="ECO:0000313" key="2">
    <source>
        <dbReference type="Proteomes" id="UP000821845"/>
    </source>
</evidence>
<evidence type="ECO:0000313" key="1">
    <source>
        <dbReference type="EMBL" id="KAH6945862.1"/>
    </source>
</evidence>
<reference evidence="1" key="1">
    <citation type="submission" date="2020-05" db="EMBL/GenBank/DDBJ databases">
        <title>Large-scale comparative analyses of tick genomes elucidate their genetic diversity and vector capacities.</title>
        <authorList>
            <person name="Jia N."/>
            <person name="Wang J."/>
            <person name="Shi W."/>
            <person name="Du L."/>
            <person name="Sun Y."/>
            <person name="Zhan W."/>
            <person name="Jiang J."/>
            <person name="Wang Q."/>
            <person name="Zhang B."/>
            <person name="Ji P."/>
            <person name="Sakyi L.B."/>
            <person name="Cui X."/>
            <person name="Yuan T."/>
            <person name="Jiang B."/>
            <person name="Yang W."/>
            <person name="Lam T.T.-Y."/>
            <person name="Chang Q."/>
            <person name="Ding S."/>
            <person name="Wang X."/>
            <person name="Zhu J."/>
            <person name="Ruan X."/>
            <person name="Zhao L."/>
            <person name="Wei J."/>
            <person name="Que T."/>
            <person name="Du C."/>
            <person name="Cheng J."/>
            <person name="Dai P."/>
            <person name="Han X."/>
            <person name="Huang E."/>
            <person name="Gao Y."/>
            <person name="Liu J."/>
            <person name="Shao H."/>
            <person name="Ye R."/>
            <person name="Li L."/>
            <person name="Wei W."/>
            <person name="Wang X."/>
            <person name="Wang C."/>
            <person name="Yang T."/>
            <person name="Huo Q."/>
            <person name="Li W."/>
            <person name="Guo W."/>
            <person name="Chen H."/>
            <person name="Zhou L."/>
            <person name="Ni X."/>
            <person name="Tian J."/>
            <person name="Zhou Y."/>
            <person name="Sheng Y."/>
            <person name="Liu T."/>
            <person name="Pan Y."/>
            <person name="Xia L."/>
            <person name="Li J."/>
            <person name="Zhao F."/>
            <person name="Cao W."/>
        </authorList>
    </citation>
    <scope>NUCLEOTIDE SEQUENCE</scope>
    <source>
        <strain evidence="1">Hyas-2018</strain>
    </source>
</reference>
<protein>
    <submittedName>
        <fullName evidence="1">Uncharacterized protein</fullName>
    </submittedName>
</protein>
<gene>
    <name evidence="1" type="ORF">HPB50_010345</name>
</gene>
<accession>A0ACB7TKG7</accession>